<gene>
    <name evidence="2" type="primary">RT</name>
</gene>
<keyword evidence="2" id="KW-0695">RNA-directed DNA polymerase</keyword>
<dbReference type="InterPro" id="IPR000477">
    <property type="entry name" value="RT_dom"/>
</dbReference>
<dbReference type="SUPFAM" id="SSF56672">
    <property type="entry name" value="DNA/RNA polymerases"/>
    <property type="match status" value="1"/>
</dbReference>
<dbReference type="CDD" id="cd01650">
    <property type="entry name" value="RT_nLTR_like"/>
    <property type="match status" value="1"/>
</dbReference>
<feature type="non-terminal residue" evidence="2">
    <location>
        <position position="182"/>
    </location>
</feature>
<accession>Q0MWX5</accession>
<dbReference type="PANTHER" id="PTHR19446">
    <property type="entry name" value="REVERSE TRANSCRIPTASES"/>
    <property type="match status" value="1"/>
</dbReference>
<protein>
    <submittedName>
        <fullName evidence="2">Reverse transcriptase</fullName>
    </submittedName>
</protein>
<dbReference type="Pfam" id="PF00078">
    <property type="entry name" value="RVT_1"/>
    <property type="match status" value="1"/>
</dbReference>
<feature type="non-terminal residue" evidence="2">
    <location>
        <position position="1"/>
    </location>
</feature>
<evidence type="ECO:0000259" key="1">
    <source>
        <dbReference type="Pfam" id="PF00078"/>
    </source>
</evidence>
<dbReference type="EMBL" id="DQ836364">
    <property type="protein sequence ID" value="ABH11529.1"/>
    <property type="molecule type" value="Genomic_DNA"/>
</dbReference>
<dbReference type="GO" id="GO:0003964">
    <property type="term" value="F:RNA-directed DNA polymerase activity"/>
    <property type="evidence" value="ECO:0007669"/>
    <property type="project" value="UniProtKB-KW"/>
</dbReference>
<sequence length="182" mass="20690">GPDGIPPFFVRMCGSALSTPLSIIFNKSLSQGTFPDLWKIAKITPIYKCGDKNDVTNYRPISILNCLAKIFEGMIYDSLYNHILHCLSPKQHGFISGKSTLSNLLVYSNFLCQSFNKKSQVDSIYLDFSKAFDRVNHNVLLIKLQHLGIHGDLHRWFHSYLINRTQIVALYGFDSIPFEPMS</sequence>
<keyword evidence="2" id="KW-0808">Transferase</keyword>
<proteinExistence type="predicted"/>
<feature type="domain" description="Reverse transcriptase" evidence="1">
    <location>
        <begin position="52"/>
        <end position="164"/>
    </location>
</feature>
<dbReference type="InterPro" id="IPR043502">
    <property type="entry name" value="DNA/RNA_pol_sf"/>
</dbReference>
<keyword evidence="2" id="KW-0548">Nucleotidyltransferase</keyword>
<reference evidence="2" key="1">
    <citation type="journal article" date="2007" name="BMC Evol. Biol.">
        <title>CR1 clade of non-LTR retrotransposons from Maculinea butterflies (Lepidoptera: Lycaenidae): evidence for recent horizontal transmission.</title>
        <authorList>
            <person name="Novikova O."/>
            <person name="Sliwinska E."/>
            <person name="Fet V."/>
            <person name="Settele J."/>
            <person name="Blinov A."/>
            <person name="Woyciechowski M."/>
        </authorList>
    </citation>
    <scope>NUCLEOTIDE SEQUENCE</scope>
</reference>
<dbReference type="AlphaFoldDB" id="Q0MWX5"/>
<name>Q0MWX5_9NEOP</name>
<evidence type="ECO:0000313" key="2">
    <source>
        <dbReference type="EMBL" id="ABH11529.1"/>
    </source>
</evidence>
<organism evidence="2">
    <name type="scientific">Phengaris teleius</name>
    <dbReference type="NCBI Taxonomy" id="203778"/>
    <lineage>
        <taxon>Eukaryota</taxon>
        <taxon>Metazoa</taxon>
        <taxon>Ecdysozoa</taxon>
        <taxon>Arthropoda</taxon>
        <taxon>Hexapoda</taxon>
        <taxon>Insecta</taxon>
        <taxon>Pterygota</taxon>
        <taxon>Neoptera</taxon>
        <taxon>Endopterygota</taxon>
        <taxon>Lepidoptera</taxon>
        <taxon>Glossata</taxon>
        <taxon>Ditrysia</taxon>
        <taxon>Papilionoidea</taxon>
        <taxon>Lycaenidae</taxon>
        <taxon>Polyommatinae</taxon>
        <taxon>Phengaris</taxon>
    </lineage>
</organism>